<protein>
    <submittedName>
        <fullName evidence="2">Uncharacterized protein</fullName>
    </submittedName>
</protein>
<feature type="region of interest" description="Disordered" evidence="1">
    <location>
        <begin position="1"/>
        <end position="26"/>
    </location>
</feature>
<proteinExistence type="predicted"/>
<evidence type="ECO:0000313" key="2">
    <source>
        <dbReference type="EMBL" id="PZD82406.1"/>
    </source>
</evidence>
<sequence>MTTATRAARRTQRQRNTTAERQNRRWTRNQRLARAQRLPEEAKRVLLLKGLARPARPANSVRGQLLAAVLAGAALDRDGRWIFDGSVRDLAAGGLADGKAREWHYLLECMQAFVDAGILDRLDGRKGRPVVYAVRA</sequence>
<organism evidence="2 3">
    <name type="scientific">Acidithiobacillus ferrooxidans</name>
    <name type="common">Thiobacillus ferrooxidans</name>
    <dbReference type="NCBI Taxonomy" id="920"/>
    <lineage>
        <taxon>Bacteria</taxon>
        <taxon>Pseudomonadati</taxon>
        <taxon>Pseudomonadota</taxon>
        <taxon>Acidithiobacillia</taxon>
        <taxon>Acidithiobacillales</taxon>
        <taxon>Acidithiobacillaceae</taxon>
        <taxon>Acidithiobacillus</taxon>
    </lineage>
</organism>
<reference evidence="2 3" key="1">
    <citation type="submission" date="2018-06" db="EMBL/GenBank/DDBJ databases">
        <title>Draft sequence of Acidithiobacillus ferrooxidans CCM 4253.</title>
        <authorList>
            <person name="Moya-Beltran A."/>
            <person name="Castro M."/>
            <person name="Covarrubias P.C."/>
            <person name="Issotta F."/>
            <person name="Janiczek O."/>
            <person name="Mandl M."/>
            <person name="Kucera J."/>
            <person name="Quatrini R."/>
        </authorList>
    </citation>
    <scope>NUCLEOTIDE SEQUENCE [LARGE SCALE GENOMIC DNA]</scope>
    <source>
        <strain evidence="2 3">CCM 4253</strain>
    </source>
</reference>
<dbReference type="EMBL" id="QKQP01000001">
    <property type="protein sequence ID" value="PZD82406.1"/>
    <property type="molecule type" value="Genomic_DNA"/>
</dbReference>
<gene>
    <name evidence="2" type="ORF">DN052_05155</name>
</gene>
<dbReference type="Proteomes" id="UP000248886">
    <property type="component" value="Unassembled WGS sequence"/>
</dbReference>
<dbReference type="AlphaFoldDB" id="A0A2W1K602"/>
<dbReference type="OrthoDB" id="9991074at2"/>
<accession>A0A2W1K602</accession>
<dbReference type="RefSeq" id="WP_054608672.1">
    <property type="nucleotide sequence ID" value="NZ_AP025160.1"/>
</dbReference>
<evidence type="ECO:0000256" key="1">
    <source>
        <dbReference type="SAM" id="MobiDB-lite"/>
    </source>
</evidence>
<evidence type="ECO:0000313" key="3">
    <source>
        <dbReference type="Proteomes" id="UP000248886"/>
    </source>
</evidence>
<name>A0A2W1K602_ACIFR</name>
<comment type="caution">
    <text evidence="2">The sequence shown here is derived from an EMBL/GenBank/DDBJ whole genome shotgun (WGS) entry which is preliminary data.</text>
</comment>